<name>A0A2N4UWF0_9GAMM</name>
<evidence type="ECO:0000256" key="3">
    <source>
        <dbReference type="ARBA" id="ARBA00023136"/>
    </source>
</evidence>
<dbReference type="GO" id="GO:0015288">
    <property type="term" value="F:porin activity"/>
    <property type="evidence" value="ECO:0007669"/>
    <property type="project" value="InterPro"/>
</dbReference>
<evidence type="ECO:0000256" key="1">
    <source>
        <dbReference type="ARBA" id="ARBA00004571"/>
    </source>
</evidence>
<evidence type="ECO:0000259" key="5">
    <source>
        <dbReference type="Pfam" id="PF13609"/>
    </source>
</evidence>
<dbReference type="InterPro" id="IPR023614">
    <property type="entry name" value="Porin_dom_sf"/>
</dbReference>
<protein>
    <recommendedName>
        <fullName evidence="5">Porin domain-containing protein</fullName>
    </recommendedName>
</protein>
<keyword evidence="2 4" id="KW-0732">Signal</keyword>
<dbReference type="CDD" id="cd00342">
    <property type="entry name" value="gram_neg_porins"/>
    <property type="match status" value="1"/>
</dbReference>
<dbReference type="AlphaFoldDB" id="A0A2N4UWF0"/>
<evidence type="ECO:0000256" key="2">
    <source>
        <dbReference type="ARBA" id="ARBA00022729"/>
    </source>
</evidence>
<dbReference type="PANTHER" id="PTHR34501:SF2">
    <property type="entry name" value="OUTER MEMBRANE PORIN F-RELATED"/>
    <property type="match status" value="1"/>
</dbReference>
<evidence type="ECO:0000313" key="6">
    <source>
        <dbReference type="EMBL" id="PLC59315.1"/>
    </source>
</evidence>
<dbReference type="PANTHER" id="PTHR34501">
    <property type="entry name" value="PROTEIN YDDL-RELATED"/>
    <property type="match status" value="1"/>
</dbReference>
<dbReference type="Gene3D" id="2.40.160.10">
    <property type="entry name" value="Porin"/>
    <property type="match status" value="1"/>
</dbReference>
<comment type="subcellular location">
    <subcellularLocation>
        <location evidence="1">Cell outer membrane</location>
        <topology evidence="1">Multi-pass membrane protein</topology>
    </subcellularLocation>
</comment>
<feature type="domain" description="Porin" evidence="5">
    <location>
        <begin position="12"/>
        <end position="300"/>
    </location>
</feature>
<feature type="signal peptide" evidence="4">
    <location>
        <begin position="1"/>
        <end position="23"/>
    </location>
</feature>
<feature type="chain" id="PRO_5014736445" description="Porin domain-containing protein" evidence="4">
    <location>
        <begin position="24"/>
        <end position="321"/>
    </location>
</feature>
<dbReference type="RefSeq" id="WP_101767517.1">
    <property type="nucleotide sequence ID" value="NZ_BPPU01000003.1"/>
</dbReference>
<comment type="caution">
    <text evidence="6">The sequence shown here is derived from an EMBL/GenBank/DDBJ whole genome shotgun (WGS) entry which is preliminary data.</text>
</comment>
<organism evidence="6 7">
    <name type="scientific">Photobacterium carnosum</name>
    <dbReference type="NCBI Taxonomy" id="2023717"/>
    <lineage>
        <taxon>Bacteria</taxon>
        <taxon>Pseudomonadati</taxon>
        <taxon>Pseudomonadota</taxon>
        <taxon>Gammaproteobacteria</taxon>
        <taxon>Vibrionales</taxon>
        <taxon>Vibrionaceae</taxon>
        <taxon>Photobacterium</taxon>
    </lineage>
</organism>
<dbReference type="GO" id="GO:0009279">
    <property type="term" value="C:cell outer membrane"/>
    <property type="evidence" value="ECO:0007669"/>
    <property type="project" value="UniProtKB-SubCell"/>
</dbReference>
<evidence type="ECO:0000256" key="4">
    <source>
        <dbReference type="SAM" id="SignalP"/>
    </source>
</evidence>
<dbReference type="InterPro" id="IPR050298">
    <property type="entry name" value="Gram-neg_bact_OMP"/>
</dbReference>
<evidence type="ECO:0000313" key="7">
    <source>
        <dbReference type="Proteomes" id="UP000234420"/>
    </source>
</evidence>
<dbReference type="GeneID" id="69966789"/>
<reference evidence="6 7" key="1">
    <citation type="journal article" date="2018" name="Syst. Appl. Microbiol.">
        <title>Photobacterium carnosum sp. nov., isolated from spoiled modified atmosphere packaged poultry meat.</title>
        <authorList>
            <person name="Hilgarth M."/>
            <person name="Fuertes S."/>
            <person name="Ehrmann M."/>
            <person name="Vogel R.F."/>
        </authorList>
    </citation>
    <scope>NUCLEOTIDE SEQUENCE [LARGE SCALE GENOMIC DNA]</scope>
    <source>
        <strain evidence="6 7">TMW 2.2021</strain>
    </source>
</reference>
<dbReference type="InterPro" id="IPR033900">
    <property type="entry name" value="Gram_neg_porin_domain"/>
</dbReference>
<proteinExistence type="predicted"/>
<dbReference type="SUPFAM" id="SSF56935">
    <property type="entry name" value="Porins"/>
    <property type="match status" value="1"/>
</dbReference>
<dbReference type="Pfam" id="PF13609">
    <property type="entry name" value="Porin_4"/>
    <property type="match status" value="1"/>
</dbReference>
<dbReference type="EMBL" id="NPIB01000002">
    <property type="protein sequence ID" value="PLC59315.1"/>
    <property type="molecule type" value="Genomic_DNA"/>
</dbReference>
<dbReference type="Proteomes" id="UP000234420">
    <property type="component" value="Unassembled WGS sequence"/>
</dbReference>
<keyword evidence="3" id="KW-0472">Membrane</keyword>
<gene>
    <name evidence="6" type="ORF">CIK00_03335</name>
</gene>
<sequence>MKKHIIAIAVTTAALALSSGASASTIFANDALSVDLNGRIEANSILANHDMTATKIGRIGILAQTQITDSGYSALGYIEKDLAVSQDIEKLRYLYVGAGNANNQLMFGKTDSALGLVTDFTDIQNTGSSFADTKLMDREDNQLAYTATFNSLTVETAYKFDGGKSEDHNNKAGGSLAAKYDMGYGVTLGAAYANKTVDGQSEQRDEQTMLGASYSLDNIYAAIVYQDAIVHDFGPNKHIRGYELATSYALNEQIVLSGSYSYLESVHNGDAAKLIAANEATVNASYYFNPNFRTYAGYTMQIGGQHDNAHNELALGARFDF</sequence>
<keyword evidence="7" id="KW-1185">Reference proteome</keyword>
<accession>A0A2N4UWF0</accession>